<sequence length="208" mass="23268">MRRVSVTWSGLGTATIKTASATTKEEELVKEVNGRKTKGVEWKKGLGKSSLAISFFARAPFVATLRCYCRHTHYAFSVFSFGSLLVFVSDIYEPSFKRSQPFFQNHTSLTTPPSSTVHPSHINLLNNHSNSTSSLCHASWLQPSLPFHLPSTIDLWDRAPRSVIFALNLGTSTLAVNEMLLRWPLHSDVLATLLYRDVRNRSDTGIDD</sequence>
<dbReference type="AlphaFoldDB" id="A0A6A4GNA3"/>
<dbReference type="Proteomes" id="UP000799118">
    <property type="component" value="Unassembled WGS sequence"/>
</dbReference>
<reference evidence="1" key="1">
    <citation type="journal article" date="2019" name="Environ. Microbiol.">
        <title>Fungal ecological strategies reflected in gene transcription - a case study of two litter decomposers.</title>
        <authorList>
            <person name="Barbi F."/>
            <person name="Kohler A."/>
            <person name="Barry K."/>
            <person name="Baskaran P."/>
            <person name="Daum C."/>
            <person name="Fauchery L."/>
            <person name="Ihrmark K."/>
            <person name="Kuo A."/>
            <person name="LaButti K."/>
            <person name="Lipzen A."/>
            <person name="Morin E."/>
            <person name="Grigoriev I.V."/>
            <person name="Henrissat B."/>
            <person name="Lindahl B."/>
            <person name="Martin F."/>
        </authorList>
    </citation>
    <scope>NUCLEOTIDE SEQUENCE</scope>
    <source>
        <strain evidence="1">JB14</strain>
    </source>
</reference>
<name>A0A6A4GNA3_9AGAR</name>
<gene>
    <name evidence="1" type="ORF">BT96DRAFT_1005714</name>
</gene>
<accession>A0A6A4GNA3</accession>
<dbReference type="EMBL" id="ML769846">
    <property type="protein sequence ID" value="KAE9386800.1"/>
    <property type="molecule type" value="Genomic_DNA"/>
</dbReference>
<keyword evidence="2" id="KW-1185">Reference proteome</keyword>
<proteinExistence type="predicted"/>
<organism evidence="1 2">
    <name type="scientific">Gymnopus androsaceus JB14</name>
    <dbReference type="NCBI Taxonomy" id="1447944"/>
    <lineage>
        <taxon>Eukaryota</taxon>
        <taxon>Fungi</taxon>
        <taxon>Dikarya</taxon>
        <taxon>Basidiomycota</taxon>
        <taxon>Agaricomycotina</taxon>
        <taxon>Agaricomycetes</taxon>
        <taxon>Agaricomycetidae</taxon>
        <taxon>Agaricales</taxon>
        <taxon>Marasmiineae</taxon>
        <taxon>Omphalotaceae</taxon>
        <taxon>Gymnopus</taxon>
    </lineage>
</organism>
<evidence type="ECO:0000313" key="2">
    <source>
        <dbReference type="Proteomes" id="UP000799118"/>
    </source>
</evidence>
<evidence type="ECO:0000313" key="1">
    <source>
        <dbReference type="EMBL" id="KAE9386800.1"/>
    </source>
</evidence>
<protein>
    <submittedName>
        <fullName evidence="1">Uncharacterized protein</fullName>
    </submittedName>
</protein>